<proteinExistence type="predicted"/>
<sequence length="178" mass="20206">MTSLTSFTNHNNQRRYKRVGIQVEKFVLWVKHPQHCDPVKVKVPYHADIGDVKKAIKEELRPALDKESLGKVVILSPKIGKLNPRTLVRQVQLSKDENLIVYVDNVETRLFLKTLTSDRVPIQVNAPLCLKNDEAYLIVAKLFVGQAAPQEINILKDNLCPSSIESWSSVFTYPATKD</sequence>
<dbReference type="Proteomes" id="UP000789706">
    <property type="component" value="Unassembled WGS sequence"/>
</dbReference>
<name>A0A9N9BG58_9GLOM</name>
<dbReference type="OrthoDB" id="2392324at2759"/>
<reference evidence="1" key="1">
    <citation type="submission" date="2021-06" db="EMBL/GenBank/DDBJ databases">
        <authorList>
            <person name="Kallberg Y."/>
            <person name="Tangrot J."/>
            <person name="Rosling A."/>
        </authorList>
    </citation>
    <scope>NUCLEOTIDE SEQUENCE</scope>
    <source>
        <strain evidence="1">AZ414A</strain>
    </source>
</reference>
<protein>
    <submittedName>
        <fullName evidence="1">1012_t:CDS:1</fullName>
    </submittedName>
</protein>
<accession>A0A9N9BG58</accession>
<organism evidence="1 2">
    <name type="scientific">Diversispora eburnea</name>
    <dbReference type="NCBI Taxonomy" id="1213867"/>
    <lineage>
        <taxon>Eukaryota</taxon>
        <taxon>Fungi</taxon>
        <taxon>Fungi incertae sedis</taxon>
        <taxon>Mucoromycota</taxon>
        <taxon>Glomeromycotina</taxon>
        <taxon>Glomeromycetes</taxon>
        <taxon>Diversisporales</taxon>
        <taxon>Diversisporaceae</taxon>
        <taxon>Diversispora</taxon>
    </lineage>
</organism>
<gene>
    <name evidence="1" type="ORF">DEBURN_LOCUS7898</name>
</gene>
<evidence type="ECO:0000313" key="1">
    <source>
        <dbReference type="EMBL" id="CAG8567372.1"/>
    </source>
</evidence>
<dbReference type="AlphaFoldDB" id="A0A9N9BG58"/>
<comment type="caution">
    <text evidence="1">The sequence shown here is derived from an EMBL/GenBank/DDBJ whole genome shotgun (WGS) entry which is preliminary data.</text>
</comment>
<evidence type="ECO:0000313" key="2">
    <source>
        <dbReference type="Proteomes" id="UP000789706"/>
    </source>
</evidence>
<dbReference type="EMBL" id="CAJVPK010001044">
    <property type="protein sequence ID" value="CAG8567372.1"/>
    <property type="molecule type" value="Genomic_DNA"/>
</dbReference>
<keyword evidence="2" id="KW-1185">Reference proteome</keyword>